<dbReference type="NCBIfam" id="NF002900">
    <property type="entry name" value="PRK03467.1"/>
    <property type="match status" value="1"/>
</dbReference>
<accession>A0A2M8S4K5</accession>
<dbReference type="SUPFAM" id="SSF50475">
    <property type="entry name" value="FMN-binding split barrel"/>
    <property type="match status" value="1"/>
</dbReference>
<comment type="caution">
    <text evidence="2">The sequence shown here is derived from an EMBL/GenBank/DDBJ whole genome shotgun (WGS) entry which is preliminary data.</text>
</comment>
<dbReference type="Gene3D" id="2.30.110.10">
    <property type="entry name" value="Electron Transport, Fmn-binding Protein, Chain A"/>
    <property type="match status" value="1"/>
</dbReference>
<name>A0A2M8S4K5_9PAST</name>
<dbReference type="Proteomes" id="UP000229329">
    <property type="component" value="Unassembled WGS sequence"/>
</dbReference>
<keyword evidence="3" id="KW-1185">Reference proteome</keyword>
<evidence type="ECO:0000313" key="3">
    <source>
        <dbReference type="Proteomes" id="UP000229329"/>
    </source>
</evidence>
<dbReference type="EMBL" id="PHHA01000003">
    <property type="protein sequence ID" value="PJG86075.1"/>
    <property type="molecule type" value="Genomic_DNA"/>
</dbReference>
<evidence type="ECO:0000256" key="1">
    <source>
        <dbReference type="HAMAP-Rule" id="MF_00764"/>
    </source>
</evidence>
<proteinExistence type="inferred from homology"/>
<dbReference type="InterPro" id="IPR011194">
    <property type="entry name" value="UPF0306"/>
</dbReference>
<dbReference type="OrthoDB" id="8447155at2"/>
<gene>
    <name evidence="2" type="ORF">CVP05_02590</name>
</gene>
<dbReference type="RefSeq" id="WP_100288007.1">
    <property type="nucleotide sequence ID" value="NZ_PHHA01000003.1"/>
</dbReference>
<organism evidence="2 3">
    <name type="scientific">Conservatibacter flavescens</name>
    <dbReference type="NCBI Taxonomy" id="28161"/>
    <lineage>
        <taxon>Bacteria</taxon>
        <taxon>Pseudomonadati</taxon>
        <taxon>Pseudomonadota</taxon>
        <taxon>Gammaproteobacteria</taxon>
        <taxon>Pasteurellales</taxon>
        <taxon>Pasteurellaceae</taxon>
        <taxon>Conservatibacter</taxon>
    </lineage>
</organism>
<reference evidence="2 3" key="1">
    <citation type="submission" date="2017-11" db="EMBL/GenBank/DDBJ databases">
        <title>Reclassification of Bisgaard taxon 7 as Conservatibacter flavescens gen. nov., sp. nov.</title>
        <authorList>
            <person name="Christensen H."/>
        </authorList>
    </citation>
    <scope>NUCLEOTIDE SEQUENCE [LARGE SCALE GENOMIC DNA]</scope>
    <source>
        <strain evidence="2 3">7_4</strain>
    </source>
</reference>
<evidence type="ECO:0000313" key="2">
    <source>
        <dbReference type="EMBL" id="PJG86075.1"/>
    </source>
</evidence>
<comment type="similarity">
    <text evidence="1">Belongs to the UPF0306 family.</text>
</comment>
<sequence length="145" mass="16776">MQSNIVKFLQQKHIVSFSVFADQEMWSAICFYVFDPDTNSLILRTSDETRHGQLMLKNTQVTGTIIHDTETVAKLQGIQFTGVISELKNNEKQTALDRYYARFPYARVMKSPVWHIALQEVKFTDNTLGFGKKTLWTRNNPEQIS</sequence>
<dbReference type="AlphaFoldDB" id="A0A2M8S4K5"/>
<dbReference type="HAMAP" id="MF_00764">
    <property type="entry name" value="UPF0306"/>
    <property type="match status" value="1"/>
</dbReference>
<dbReference type="PIRSF" id="PIRSF009554">
    <property type="entry name" value="UCP009554"/>
    <property type="match status" value="1"/>
</dbReference>
<dbReference type="InterPro" id="IPR012349">
    <property type="entry name" value="Split_barrel_FMN-bd"/>
</dbReference>
<protein>
    <recommendedName>
        <fullName evidence="1">UPF0306 protein CVP05_02590</fullName>
    </recommendedName>
</protein>